<dbReference type="Gene3D" id="3.10.10.10">
    <property type="entry name" value="HIV Type 1 Reverse Transcriptase, subunit A, domain 1"/>
    <property type="match status" value="1"/>
</dbReference>
<dbReference type="AlphaFoldDB" id="A0A6J8DS88"/>
<dbReference type="EMBL" id="CACVKT020007772">
    <property type="protein sequence ID" value="CAC5410502.1"/>
    <property type="molecule type" value="Genomic_DNA"/>
</dbReference>
<evidence type="ECO:0008006" key="3">
    <source>
        <dbReference type="Google" id="ProtNLM"/>
    </source>
</evidence>
<evidence type="ECO:0000313" key="2">
    <source>
        <dbReference type="Proteomes" id="UP000507470"/>
    </source>
</evidence>
<dbReference type="InterPro" id="IPR043502">
    <property type="entry name" value="DNA/RNA_pol_sf"/>
</dbReference>
<name>A0A6J8DS88_MYTCO</name>
<proteinExistence type="predicted"/>
<sequence length="192" mass="22591">MLASVLDIDLNFIHYLDNNEPSVASLQLTNQVKEPFEFDFRISDLNSEQRQKMQTILSYYRDIFATNLSELGFTNRYKHRIETFRDARPVKMGFYNQSPHMHNETEKHLVEMKKNNIIKESTSEYYSPVILVKKKTAPGQPQQYRFCVDFRKLKLQTKSSFFPIPRLENVFDTLGEVQPQISTFTFTSSRDG</sequence>
<dbReference type="PANTHER" id="PTHR24559:SF444">
    <property type="entry name" value="REVERSE TRANSCRIPTASE DOMAIN-CONTAINING PROTEIN"/>
    <property type="match status" value="1"/>
</dbReference>
<accession>A0A6J8DS88</accession>
<dbReference type="PANTHER" id="PTHR24559">
    <property type="entry name" value="TRANSPOSON TY3-I GAG-POL POLYPROTEIN"/>
    <property type="match status" value="1"/>
</dbReference>
<dbReference type="SUPFAM" id="SSF56672">
    <property type="entry name" value="DNA/RNA polymerases"/>
    <property type="match status" value="1"/>
</dbReference>
<dbReference type="OrthoDB" id="115435at2759"/>
<protein>
    <recommendedName>
        <fullName evidence="3">Reverse transcriptase domain-containing protein</fullName>
    </recommendedName>
</protein>
<reference evidence="1 2" key="1">
    <citation type="submission" date="2020-06" db="EMBL/GenBank/DDBJ databases">
        <authorList>
            <person name="Li R."/>
            <person name="Bekaert M."/>
        </authorList>
    </citation>
    <scope>NUCLEOTIDE SEQUENCE [LARGE SCALE GENOMIC DNA]</scope>
    <source>
        <strain evidence="2">wild</strain>
    </source>
</reference>
<dbReference type="InterPro" id="IPR053134">
    <property type="entry name" value="RNA-dir_DNA_polymerase"/>
</dbReference>
<gene>
    <name evidence="1" type="ORF">MCOR_43682</name>
</gene>
<keyword evidence="2" id="KW-1185">Reference proteome</keyword>
<dbReference type="Proteomes" id="UP000507470">
    <property type="component" value="Unassembled WGS sequence"/>
</dbReference>
<evidence type="ECO:0000313" key="1">
    <source>
        <dbReference type="EMBL" id="CAC5410502.1"/>
    </source>
</evidence>
<organism evidence="1 2">
    <name type="scientific">Mytilus coruscus</name>
    <name type="common">Sea mussel</name>
    <dbReference type="NCBI Taxonomy" id="42192"/>
    <lineage>
        <taxon>Eukaryota</taxon>
        <taxon>Metazoa</taxon>
        <taxon>Spiralia</taxon>
        <taxon>Lophotrochozoa</taxon>
        <taxon>Mollusca</taxon>
        <taxon>Bivalvia</taxon>
        <taxon>Autobranchia</taxon>
        <taxon>Pteriomorphia</taxon>
        <taxon>Mytilida</taxon>
        <taxon>Mytiloidea</taxon>
        <taxon>Mytilidae</taxon>
        <taxon>Mytilinae</taxon>
        <taxon>Mytilus</taxon>
    </lineage>
</organism>